<dbReference type="SMART" id="SM00342">
    <property type="entry name" value="HTH_ARAC"/>
    <property type="match status" value="1"/>
</dbReference>
<keyword evidence="7" id="KW-1133">Transmembrane helix</keyword>
<evidence type="ECO:0000259" key="10">
    <source>
        <dbReference type="PROSITE" id="PS50110"/>
    </source>
</evidence>
<comment type="caution">
    <text evidence="11">The sequence shown here is derived from an EMBL/GenBank/DDBJ whole genome shotgun (WGS) entry which is preliminary data.</text>
</comment>
<evidence type="ECO:0000256" key="7">
    <source>
        <dbReference type="SAM" id="Phobius"/>
    </source>
</evidence>
<dbReference type="InterPro" id="IPR015943">
    <property type="entry name" value="WD40/YVTN_repeat-like_dom_sf"/>
</dbReference>
<dbReference type="RefSeq" id="WP_255903757.1">
    <property type="nucleotide sequence ID" value="NZ_JAFMZO010000003.1"/>
</dbReference>
<dbReference type="PROSITE" id="PS50109">
    <property type="entry name" value="HIS_KIN"/>
    <property type="match status" value="1"/>
</dbReference>
<dbReference type="Pfam" id="PF00512">
    <property type="entry name" value="HisKA"/>
    <property type="match status" value="1"/>
</dbReference>
<dbReference type="Gene3D" id="3.40.50.2300">
    <property type="match status" value="1"/>
</dbReference>
<dbReference type="EMBL" id="JBHUHZ010000001">
    <property type="protein sequence ID" value="MFD2162366.1"/>
    <property type="molecule type" value="Genomic_DNA"/>
</dbReference>
<evidence type="ECO:0000259" key="8">
    <source>
        <dbReference type="PROSITE" id="PS01124"/>
    </source>
</evidence>
<name>A0ABW4ZKQ1_9SPHI</name>
<evidence type="ECO:0000313" key="12">
    <source>
        <dbReference type="Proteomes" id="UP001597387"/>
    </source>
</evidence>
<sequence length="1465" mass="165485">MIFGILKRGGFLFFMLWGLSAQSQVKSIISHYSTSDGLPDNRIRSIIKDNEGYIWIGSWAGISRFDGHNFVNFKSYPGDNSSLRSNRVYEIVDDKAGFIWLRAYDSQIYRFDKRSEEFLAISDLLNVKGTEAILFSKILQVGDEGVWLKSVDQGLFLIKNSASQTPSVVRFAKGLKHGFQLPSNDILFFHLDKSKNAWLGTSRGLVRIARQADKSYRAVADNRFKGLVYTHADESGNDLWFTTSSGYLLDYKKNSNTLRKYKVSKAALNNVHISARSNKIYCTTATGAVISIAADGSKLAATQINKGEPLFSIYEDRSGLLWIEPAIIGVYKLEPKSGRYRYFTQKNLSNYLHIPEDYKVFEDKEGTVWTYMKGCGFGYYDRKKDEVEYFYNEPRNPYSRFSNSVTALYYDPTGVLWLSTDARGLEKIVFQRSDFKQSILRNSSFNRSSNEVRSVLADRKNRLWIGTKSGGIFVIDNGKVLNDLFDSKPETGQGAYCIVEDRKGRIWLGTKDNGLYKAEPLNEEKSRYKLSHFVKSDSNPRSLNTTMVYTVLEDSKGRIWAGSYGDGLILIDERGDKTEFITTQTSFKNYPKGNYNKVRHIAEDASGKIWVATTEGLIVFDPDLGSPDTYKFVVHKKEPGNINSLGGDDVQYIYRDSRNRMWVCTASGGLNRAIVHGASGRITFENYSTKNGLPSDYVLSCIEDKSGNFWLATQNGLSKFIVAEKKFQNFGLYDGLSDVAFSEGSVTRLRSGELVFGSLEGYWSFDPKKIGTQKISVNLALTAFKVNNVDVVPGKFLPPNPGTNNGSEVELKHDENTISIDFAVLDYRLQNKDTYVYRLKGFEEAWQVNNGQRRATYTNLPPGKYVFEVRSQTEYLYSEIPQKSLAISILPPPWKTWWAYLFYIFVAGVVLLIAKRVALTMLRLRQGIAIERRLADLKLNFFTQVSHELRTPLTLIVNPAEEILQSERLSVKGTEYINVVIKNARRMVRLVNQVLDLRKAQSGKALLKISQIDVVSFTKGVIEYFEESLTTRKISVSVRSNLPELLLWVDVEKLDIVIYNLLANAIKFSPDNGNIQINITEELSDNTLRLEVVDEGIGVPEDELDKIFELYYEGLNGPSKPTKGTGIGLALSKELVELHSGKIYAKSNSPQGLSVVVEMLLGKEHFNPANSHFATLSPVRENERNLVNQSIEVFQPPLDSNVTGRPSVLLVEDNDELRTFLANKLLDHYNVHTAKDGEEGLHKAKELLPDLVLSDIMMPKLDGIQMLDALKNDISTSHIPVVLLTAKFSVQSQIEALRYGADYYISKPFQMDLLQTVIQSLISQRKKLFQSLLAGKNISEISSPDIVITSHDQQFLERIIKIVDERLGDSDFNIDDVAESVGMSRSAFFKKFKSLTNSAPVEFVRETRLNRARKLFDLGEKNVSTVAYSVGFNDPKYFSTCFKAKFHQKPTEYIKELNGVTAKIN</sequence>
<keyword evidence="5" id="KW-0804">Transcription</keyword>
<dbReference type="SMART" id="SM00448">
    <property type="entry name" value="REC"/>
    <property type="match status" value="1"/>
</dbReference>
<feature type="transmembrane region" description="Helical" evidence="7">
    <location>
        <begin position="897"/>
        <end position="914"/>
    </location>
</feature>
<dbReference type="Pfam" id="PF07494">
    <property type="entry name" value="Reg_prop"/>
    <property type="match status" value="5"/>
</dbReference>
<evidence type="ECO:0000256" key="4">
    <source>
        <dbReference type="ARBA" id="ARBA00023015"/>
    </source>
</evidence>
<dbReference type="PANTHER" id="PTHR43547:SF2">
    <property type="entry name" value="HYBRID SIGNAL TRANSDUCTION HISTIDINE KINASE C"/>
    <property type="match status" value="1"/>
</dbReference>
<dbReference type="Gene3D" id="1.10.10.60">
    <property type="entry name" value="Homeodomain-like"/>
    <property type="match status" value="2"/>
</dbReference>
<dbReference type="InterPro" id="IPR036890">
    <property type="entry name" value="HATPase_C_sf"/>
</dbReference>
<dbReference type="CDD" id="cd00075">
    <property type="entry name" value="HATPase"/>
    <property type="match status" value="1"/>
</dbReference>
<protein>
    <recommendedName>
        <fullName evidence="2">histidine kinase</fullName>
        <ecNumber evidence="2">2.7.13.3</ecNumber>
    </recommendedName>
</protein>
<feature type="domain" description="Response regulatory" evidence="10">
    <location>
        <begin position="1207"/>
        <end position="1322"/>
    </location>
</feature>
<dbReference type="Proteomes" id="UP001597387">
    <property type="component" value="Unassembled WGS sequence"/>
</dbReference>
<dbReference type="Gene3D" id="2.130.10.10">
    <property type="entry name" value="YVTN repeat-like/Quinoprotein amine dehydrogenase"/>
    <property type="match status" value="3"/>
</dbReference>
<evidence type="ECO:0000256" key="6">
    <source>
        <dbReference type="PROSITE-ProRule" id="PRU00169"/>
    </source>
</evidence>
<gene>
    <name evidence="11" type="ORF">ACFSJU_08170</name>
</gene>
<dbReference type="Gene3D" id="2.60.40.10">
    <property type="entry name" value="Immunoglobulins"/>
    <property type="match status" value="1"/>
</dbReference>
<proteinExistence type="predicted"/>
<dbReference type="SMART" id="SM00387">
    <property type="entry name" value="HATPase_c"/>
    <property type="match status" value="1"/>
</dbReference>
<dbReference type="SMART" id="SM00388">
    <property type="entry name" value="HisKA"/>
    <property type="match status" value="1"/>
</dbReference>
<dbReference type="CDD" id="cd17574">
    <property type="entry name" value="REC_OmpR"/>
    <property type="match status" value="1"/>
</dbReference>
<dbReference type="InterPro" id="IPR003594">
    <property type="entry name" value="HATPase_dom"/>
</dbReference>
<organism evidence="11 12">
    <name type="scientific">Paradesertivirga mongoliensis</name>
    <dbReference type="NCBI Taxonomy" id="2100740"/>
    <lineage>
        <taxon>Bacteria</taxon>
        <taxon>Pseudomonadati</taxon>
        <taxon>Bacteroidota</taxon>
        <taxon>Sphingobacteriia</taxon>
        <taxon>Sphingobacteriales</taxon>
        <taxon>Sphingobacteriaceae</taxon>
        <taxon>Paradesertivirga</taxon>
    </lineage>
</organism>
<dbReference type="SUPFAM" id="SSF47384">
    <property type="entry name" value="Homodimeric domain of signal transducing histidine kinase"/>
    <property type="match status" value="1"/>
</dbReference>
<dbReference type="InterPro" id="IPR009057">
    <property type="entry name" value="Homeodomain-like_sf"/>
</dbReference>
<keyword evidence="4" id="KW-0805">Transcription regulation</keyword>
<dbReference type="InterPro" id="IPR001789">
    <property type="entry name" value="Sig_transdc_resp-reg_receiver"/>
</dbReference>
<evidence type="ECO:0000256" key="1">
    <source>
        <dbReference type="ARBA" id="ARBA00000085"/>
    </source>
</evidence>
<dbReference type="SUPFAM" id="SSF55874">
    <property type="entry name" value="ATPase domain of HSP90 chaperone/DNA topoisomerase II/histidine kinase"/>
    <property type="match status" value="1"/>
</dbReference>
<dbReference type="Pfam" id="PF12833">
    <property type="entry name" value="HTH_18"/>
    <property type="match status" value="1"/>
</dbReference>
<dbReference type="InterPro" id="IPR005467">
    <property type="entry name" value="His_kinase_dom"/>
</dbReference>
<dbReference type="PRINTS" id="PR00344">
    <property type="entry name" value="BCTRLSENSOR"/>
</dbReference>
<dbReference type="InterPro" id="IPR013783">
    <property type="entry name" value="Ig-like_fold"/>
</dbReference>
<feature type="domain" description="Histidine kinase" evidence="9">
    <location>
        <begin position="944"/>
        <end position="1163"/>
    </location>
</feature>
<keyword evidence="7" id="KW-0472">Membrane</keyword>
<dbReference type="InterPro" id="IPR011123">
    <property type="entry name" value="Y_Y_Y"/>
</dbReference>
<dbReference type="InterPro" id="IPR004358">
    <property type="entry name" value="Sig_transdc_His_kin-like_C"/>
</dbReference>
<dbReference type="PROSITE" id="PS50110">
    <property type="entry name" value="RESPONSE_REGULATORY"/>
    <property type="match status" value="1"/>
</dbReference>
<feature type="domain" description="HTH araC/xylS-type" evidence="8">
    <location>
        <begin position="1357"/>
        <end position="1456"/>
    </location>
</feature>
<accession>A0ABW4ZKQ1</accession>
<dbReference type="InterPro" id="IPR011110">
    <property type="entry name" value="Reg_prop"/>
</dbReference>
<dbReference type="Pfam" id="PF07495">
    <property type="entry name" value="Y_Y_Y"/>
    <property type="match status" value="1"/>
</dbReference>
<evidence type="ECO:0000259" key="9">
    <source>
        <dbReference type="PROSITE" id="PS50109"/>
    </source>
</evidence>
<dbReference type="InterPro" id="IPR036097">
    <property type="entry name" value="HisK_dim/P_sf"/>
</dbReference>
<feature type="modified residue" description="4-aspartylphosphate" evidence="6">
    <location>
        <position position="1255"/>
    </location>
</feature>
<dbReference type="PANTHER" id="PTHR43547">
    <property type="entry name" value="TWO-COMPONENT HISTIDINE KINASE"/>
    <property type="match status" value="1"/>
</dbReference>
<dbReference type="SUPFAM" id="SSF52172">
    <property type="entry name" value="CheY-like"/>
    <property type="match status" value="1"/>
</dbReference>
<evidence type="ECO:0000313" key="11">
    <source>
        <dbReference type="EMBL" id="MFD2162366.1"/>
    </source>
</evidence>
<keyword evidence="3 6" id="KW-0597">Phosphoprotein</keyword>
<evidence type="ECO:0000256" key="3">
    <source>
        <dbReference type="ARBA" id="ARBA00022553"/>
    </source>
</evidence>
<dbReference type="Gene3D" id="1.10.287.130">
    <property type="match status" value="1"/>
</dbReference>
<dbReference type="SUPFAM" id="SSF46689">
    <property type="entry name" value="Homeodomain-like"/>
    <property type="match status" value="2"/>
</dbReference>
<dbReference type="SUPFAM" id="SSF63829">
    <property type="entry name" value="Calcium-dependent phosphotriesterase"/>
    <property type="match status" value="2"/>
</dbReference>
<keyword evidence="7" id="KW-0812">Transmembrane</keyword>
<dbReference type="Pfam" id="PF00072">
    <property type="entry name" value="Response_reg"/>
    <property type="match status" value="1"/>
</dbReference>
<dbReference type="EC" id="2.7.13.3" evidence="2"/>
<dbReference type="InterPro" id="IPR011006">
    <property type="entry name" value="CheY-like_superfamily"/>
</dbReference>
<dbReference type="PROSITE" id="PS01124">
    <property type="entry name" value="HTH_ARAC_FAMILY_2"/>
    <property type="match status" value="1"/>
</dbReference>
<keyword evidence="12" id="KW-1185">Reference proteome</keyword>
<evidence type="ECO:0000256" key="5">
    <source>
        <dbReference type="ARBA" id="ARBA00023163"/>
    </source>
</evidence>
<dbReference type="InterPro" id="IPR018060">
    <property type="entry name" value="HTH_AraC"/>
</dbReference>
<dbReference type="InterPro" id="IPR003661">
    <property type="entry name" value="HisK_dim/P_dom"/>
</dbReference>
<dbReference type="CDD" id="cd00082">
    <property type="entry name" value="HisKA"/>
    <property type="match status" value="1"/>
</dbReference>
<reference evidence="12" key="1">
    <citation type="journal article" date="2019" name="Int. J. Syst. Evol. Microbiol.">
        <title>The Global Catalogue of Microorganisms (GCM) 10K type strain sequencing project: providing services to taxonomists for standard genome sequencing and annotation.</title>
        <authorList>
            <consortium name="The Broad Institute Genomics Platform"/>
            <consortium name="The Broad Institute Genome Sequencing Center for Infectious Disease"/>
            <person name="Wu L."/>
            <person name="Ma J."/>
        </authorList>
    </citation>
    <scope>NUCLEOTIDE SEQUENCE [LARGE SCALE GENOMIC DNA]</scope>
    <source>
        <strain evidence="12">KCTC 42217</strain>
    </source>
</reference>
<dbReference type="Pfam" id="PF02518">
    <property type="entry name" value="HATPase_c"/>
    <property type="match status" value="1"/>
</dbReference>
<dbReference type="Gene3D" id="3.30.565.10">
    <property type="entry name" value="Histidine kinase-like ATPase, C-terminal domain"/>
    <property type="match status" value="1"/>
</dbReference>
<comment type="catalytic activity">
    <reaction evidence="1">
        <text>ATP + protein L-histidine = ADP + protein N-phospho-L-histidine.</text>
        <dbReference type="EC" id="2.7.13.3"/>
    </reaction>
</comment>
<evidence type="ECO:0000256" key="2">
    <source>
        <dbReference type="ARBA" id="ARBA00012438"/>
    </source>
</evidence>